<keyword evidence="1" id="KW-0175">Coiled coil</keyword>
<keyword evidence="5" id="KW-1185">Reference proteome</keyword>
<evidence type="ECO:0000256" key="2">
    <source>
        <dbReference type="SAM" id="MobiDB-lite"/>
    </source>
</evidence>
<name>A0AA38HY73_9CUCU</name>
<accession>A0AA38HY73</accession>
<evidence type="ECO:0000259" key="3">
    <source>
        <dbReference type="Pfam" id="PF13837"/>
    </source>
</evidence>
<feature type="domain" description="Myb/SANT-like DNA-binding" evidence="3">
    <location>
        <begin position="15"/>
        <end position="107"/>
    </location>
</feature>
<dbReference type="AlphaFoldDB" id="A0AA38HY73"/>
<reference evidence="4" key="1">
    <citation type="journal article" date="2023" name="G3 (Bethesda)">
        <title>Whole genome assemblies of Zophobas morio and Tenebrio molitor.</title>
        <authorList>
            <person name="Kaur S."/>
            <person name="Stinson S.A."/>
            <person name="diCenzo G.C."/>
        </authorList>
    </citation>
    <scope>NUCLEOTIDE SEQUENCE</scope>
    <source>
        <strain evidence="4">QUZm001</strain>
    </source>
</reference>
<dbReference type="InterPro" id="IPR026095">
    <property type="entry name" value="Myb/SANT-like_DNA-bd_dom_prot"/>
</dbReference>
<dbReference type="Proteomes" id="UP001168821">
    <property type="component" value="Unassembled WGS sequence"/>
</dbReference>
<feature type="coiled-coil region" evidence="1">
    <location>
        <begin position="252"/>
        <end position="284"/>
    </location>
</feature>
<dbReference type="Pfam" id="PF13837">
    <property type="entry name" value="Myb_DNA-bind_4"/>
    <property type="match status" value="1"/>
</dbReference>
<proteinExistence type="predicted"/>
<evidence type="ECO:0000313" key="4">
    <source>
        <dbReference type="EMBL" id="KAJ3645811.1"/>
    </source>
</evidence>
<feature type="region of interest" description="Disordered" evidence="2">
    <location>
        <begin position="351"/>
        <end position="371"/>
    </location>
</feature>
<dbReference type="GO" id="GO:0045893">
    <property type="term" value="P:positive regulation of DNA-templated transcription"/>
    <property type="evidence" value="ECO:0007669"/>
    <property type="project" value="TreeGrafter"/>
</dbReference>
<evidence type="ECO:0000313" key="5">
    <source>
        <dbReference type="Proteomes" id="UP001168821"/>
    </source>
</evidence>
<dbReference type="InterPro" id="IPR044822">
    <property type="entry name" value="Myb_DNA-bind_4"/>
</dbReference>
<evidence type="ECO:0000256" key="1">
    <source>
        <dbReference type="SAM" id="Coils"/>
    </source>
</evidence>
<dbReference type="GO" id="GO:0016604">
    <property type="term" value="C:nuclear body"/>
    <property type="evidence" value="ECO:0007669"/>
    <property type="project" value="TreeGrafter"/>
</dbReference>
<dbReference type="PANTHER" id="PTHR22666">
    <property type="entry name" value="MYB_SANT-LIKE DNA-BINDING DOMAIN-CONTAINING PROTEIN 1"/>
    <property type="match status" value="1"/>
</dbReference>
<dbReference type="EMBL" id="JALNTZ010000007">
    <property type="protein sequence ID" value="KAJ3645811.1"/>
    <property type="molecule type" value="Genomic_DNA"/>
</dbReference>
<dbReference type="Gene3D" id="1.10.10.60">
    <property type="entry name" value="Homeodomain-like"/>
    <property type="match status" value="1"/>
</dbReference>
<feature type="region of interest" description="Disordered" evidence="2">
    <location>
        <begin position="151"/>
        <end position="188"/>
    </location>
</feature>
<protein>
    <recommendedName>
        <fullName evidence="3">Myb/SANT-like DNA-binding domain-containing protein</fullName>
    </recommendedName>
</protein>
<feature type="compositionally biased region" description="Polar residues" evidence="2">
    <location>
        <begin position="359"/>
        <end position="371"/>
    </location>
</feature>
<feature type="region of interest" description="Disordered" evidence="2">
    <location>
        <begin position="230"/>
        <end position="251"/>
    </location>
</feature>
<gene>
    <name evidence="4" type="ORF">Zmor_023440</name>
</gene>
<sequence>MEAQTFRSLQKKRTSNFREDETRLLIQLWGSPQIQNKLYLTHRKEPVMRLLAANMQQRGFYRTPDEIKTRIRNLKCLYHRIKRTVQSGAGIGTVDPDWPHYRAMDRILSKQHQKKDIYKDNVFEGPRCEDIKQEIDDIDINDDMESYTTNSMGGSEFEEEHVPLPPLTPAPNKDGKKLDPAKTYPPKTMPKILPNVTIPMQSQQNGVQNKQGPIPSIPFPLLILNGVQPQNNHPEKKDTPKMTTNSKGDPDMNHVLKELLEVQKENLDIERQRLELEKQRLEFERFVGSQLLAVGPFIGSLFQRFAFLNEDSDSSEKNSRKRPNSCDIDLLKDTKILKTLLSEGIKKYMLGEDSENDDSGIQNDDNSNSSK</sequence>
<comment type="caution">
    <text evidence="4">The sequence shown here is derived from an EMBL/GenBank/DDBJ whole genome shotgun (WGS) entry which is preliminary data.</text>
</comment>
<dbReference type="PANTHER" id="PTHR22666:SF3">
    <property type="entry name" value="MYB_SANT-LIKE DNA-BINDING DOMAIN-CONTAINING PROTEIN 1"/>
    <property type="match status" value="1"/>
</dbReference>
<organism evidence="4 5">
    <name type="scientific">Zophobas morio</name>
    <dbReference type="NCBI Taxonomy" id="2755281"/>
    <lineage>
        <taxon>Eukaryota</taxon>
        <taxon>Metazoa</taxon>
        <taxon>Ecdysozoa</taxon>
        <taxon>Arthropoda</taxon>
        <taxon>Hexapoda</taxon>
        <taxon>Insecta</taxon>
        <taxon>Pterygota</taxon>
        <taxon>Neoptera</taxon>
        <taxon>Endopterygota</taxon>
        <taxon>Coleoptera</taxon>
        <taxon>Polyphaga</taxon>
        <taxon>Cucujiformia</taxon>
        <taxon>Tenebrionidae</taxon>
        <taxon>Zophobas</taxon>
    </lineage>
</organism>